<proteinExistence type="inferred from homology"/>
<name>A0A089N8U6_9BACL</name>
<evidence type="ECO:0000313" key="5">
    <source>
        <dbReference type="EMBL" id="AIQ65234.1"/>
    </source>
</evidence>
<dbReference type="KEGG" id="pste:PSTEL_21045"/>
<dbReference type="EMBL" id="CP009286">
    <property type="protein sequence ID" value="AIQ65234.1"/>
    <property type="molecule type" value="Genomic_DNA"/>
</dbReference>
<dbReference type="Proteomes" id="UP000029507">
    <property type="component" value="Chromosome"/>
</dbReference>
<sequence length="325" mass="34558">MLPLAALALTGSLLSACGSGNSGSENAGTATAAPGSSAKPAEATVLSMGMLPSIDEIPFIIAHEQGFDTEHGVNLDIQTFKSAKDRDAAFQAGKLDALSADLIAVAIYNNAGLDVKIASSTFGEFDLLTGSDDVKEVKDLKGKSLILSKNTSTEYTVATMLKQAGLTEDDIQVTEVPQIPTRLELLKNKKSDAAILPEPYVTMGETAGLRNLGSTVTAGINPFVLAVPQKAIDAKPEAIRAMYAAYDEAVDYMKSHDQSDYIDTIIKTVGYPEDLKDKIKVPAYTPAAQVDPKQVEEAFAWAKEKGLLTKDLTPEDVISDVQFKN</sequence>
<dbReference type="PANTHER" id="PTHR30024">
    <property type="entry name" value="ALIPHATIC SULFONATES-BINDING PROTEIN-RELATED"/>
    <property type="match status" value="1"/>
</dbReference>
<reference evidence="5 6" key="1">
    <citation type="submission" date="2014-08" db="EMBL/GenBank/DDBJ databases">
        <title>Comparative genomics of the Paenibacillus odorifer group.</title>
        <authorList>
            <person name="den Bakker H.C."/>
            <person name="Tsai Y.-C."/>
            <person name="Martin N."/>
            <person name="Korlach J."/>
            <person name="Wiedmann M."/>
        </authorList>
    </citation>
    <scope>NUCLEOTIDE SEQUENCE [LARGE SCALE GENOMIC DNA]</scope>
    <source>
        <strain evidence="5 6">DSM 14472</strain>
    </source>
</reference>
<comment type="subcellular location">
    <subcellularLocation>
        <location evidence="1">Periplasm</location>
    </subcellularLocation>
</comment>
<evidence type="ECO:0000256" key="2">
    <source>
        <dbReference type="ARBA" id="ARBA00010742"/>
    </source>
</evidence>
<dbReference type="STRING" id="169760.PSTEL_21045"/>
<dbReference type="GO" id="GO:0042597">
    <property type="term" value="C:periplasmic space"/>
    <property type="evidence" value="ECO:0007669"/>
    <property type="project" value="UniProtKB-SubCell"/>
</dbReference>
<dbReference type="HOGENOM" id="CLU_028871_5_2_9"/>
<organism evidence="5 6">
    <name type="scientific">Paenibacillus stellifer</name>
    <dbReference type="NCBI Taxonomy" id="169760"/>
    <lineage>
        <taxon>Bacteria</taxon>
        <taxon>Bacillati</taxon>
        <taxon>Bacillota</taxon>
        <taxon>Bacilli</taxon>
        <taxon>Bacillales</taxon>
        <taxon>Paenibacillaceae</taxon>
        <taxon>Paenibacillus</taxon>
    </lineage>
</organism>
<dbReference type="Gene3D" id="3.40.190.10">
    <property type="entry name" value="Periplasmic binding protein-like II"/>
    <property type="match status" value="2"/>
</dbReference>
<dbReference type="Pfam" id="PF09084">
    <property type="entry name" value="NMT1"/>
    <property type="match status" value="1"/>
</dbReference>
<evidence type="ECO:0000313" key="6">
    <source>
        <dbReference type="Proteomes" id="UP000029507"/>
    </source>
</evidence>
<evidence type="ECO:0000259" key="4">
    <source>
        <dbReference type="SMART" id="SM00062"/>
    </source>
</evidence>
<evidence type="ECO:0000256" key="3">
    <source>
        <dbReference type="ARBA" id="ARBA00022729"/>
    </source>
</evidence>
<protein>
    <recommendedName>
        <fullName evidence="4">Solute-binding protein family 3/N-terminal domain-containing protein</fullName>
    </recommendedName>
</protein>
<dbReference type="PANTHER" id="PTHR30024:SF47">
    <property type="entry name" value="TAURINE-BINDING PERIPLASMIC PROTEIN"/>
    <property type="match status" value="1"/>
</dbReference>
<evidence type="ECO:0000256" key="1">
    <source>
        <dbReference type="ARBA" id="ARBA00004418"/>
    </source>
</evidence>
<dbReference type="InterPro" id="IPR015168">
    <property type="entry name" value="SsuA/THI5"/>
</dbReference>
<keyword evidence="6" id="KW-1185">Reference proteome</keyword>
<dbReference type="AlphaFoldDB" id="A0A089N8U6"/>
<feature type="domain" description="Solute-binding protein family 3/N-terminal" evidence="4">
    <location>
        <begin position="45"/>
        <end position="253"/>
    </location>
</feature>
<comment type="similarity">
    <text evidence="2">Belongs to the bacterial solute-binding protein SsuA/TauA family.</text>
</comment>
<dbReference type="SUPFAM" id="SSF53850">
    <property type="entry name" value="Periplasmic binding protein-like II"/>
    <property type="match status" value="1"/>
</dbReference>
<dbReference type="SMART" id="SM00062">
    <property type="entry name" value="PBPb"/>
    <property type="match status" value="1"/>
</dbReference>
<dbReference type="InterPro" id="IPR001638">
    <property type="entry name" value="Solute-binding_3/MltF_N"/>
</dbReference>
<accession>A0A089N8U6</accession>
<keyword evidence="3" id="KW-0732">Signal</keyword>
<gene>
    <name evidence="5" type="ORF">PSTEL_21045</name>
</gene>